<accession>A0A0G4HVZ0</accession>
<protein>
    <submittedName>
        <fullName evidence="2">Uncharacterized protein</fullName>
    </submittedName>
</protein>
<dbReference type="EMBL" id="CDMZ01004087">
    <property type="protein sequence ID" value="CEM48603.1"/>
    <property type="molecule type" value="Genomic_DNA"/>
</dbReference>
<feature type="compositionally biased region" description="Polar residues" evidence="1">
    <location>
        <begin position="55"/>
        <end position="66"/>
    </location>
</feature>
<sequence length="341" mass="37069">MTKINDYPNDGKCAIIINPCSLMPPDKDPPPPNWRFPTQREFRSAPYLPPPVGQYSPSDAVTTRDCTQGGGVRDFDGVAKRGNLWGSSEEEPIRYALDDRKLHASLGKQILSPKGRGFHDSSGGEILRVQPPYTERGGARGMIYGKALMKATDIQDRSARAQVENPETLAVGLCKSAGALGELCDEPSAKAQKVKNSLGEWTVKLLDGCIPVLPVEPPREALPSPSFPPHVLAIADLSPKSQQGGNKSHVVLLPPPSPSERRALTASQEERPGSRSERGHGMGGESRGEEQGMPSSGSIVVPSDMEREKCLAADVRGEQEREARLYLKEVEKLRRQILLGR</sequence>
<organism evidence="2">
    <name type="scientific">Chromera velia CCMP2878</name>
    <dbReference type="NCBI Taxonomy" id="1169474"/>
    <lineage>
        <taxon>Eukaryota</taxon>
        <taxon>Sar</taxon>
        <taxon>Alveolata</taxon>
        <taxon>Colpodellida</taxon>
        <taxon>Chromeraceae</taxon>
        <taxon>Chromera</taxon>
    </lineage>
</organism>
<name>A0A0G4HVZ0_9ALVE</name>
<evidence type="ECO:0000256" key="1">
    <source>
        <dbReference type="SAM" id="MobiDB-lite"/>
    </source>
</evidence>
<gene>
    <name evidence="2" type="ORF">Cvel_32384</name>
</gene>
<feature type="compositionally biased region" description="Basic and acidic residues" evidence="1">
    <location>
        <begin position="259"/>
        <end position="290"/>
    </location>
</feature>
<dbReference type="VEuPathDB" id="CryptoDB:Cvel_32384"/>
<feature type="compositionally biased region" description="Basic and acidic residues" evidence="1">
    <location>
        <begin position="304"/>
        <end position="319"/>
    </location>
</feature>
<feature type="region of interest" description="Disordered" evidence="1">
    <location>
        <begin position="239"/>
        <end position="319"/>
    </location>
</feature>
<dbReference type="AlphaFoldDB" id="A0A0G4HVZ0"/>
<proteinExistence type="predicted"/>
<reference evidence="2" key="1">
    <citation type="submission" date="2014-11" db="EMBL/GenBank/DDBJ databases">
        <authorList>
            <person name="Otto D Thomas"/>
            <person name="Naeem Raeece"/>
        </authorList>
    </citation>
    <scope>NUCLEOTIDE SEQUENCE</scope>
</reference>
<feature type="region of interest" description="Disordered" evidence="1">
    <location>
        <begin position="43"/>
        <end position="73"/>
    </location>
</feature>
<evidence type="ECO:0000313" key="2">
    <source>
        <dbReference type="EMBL" id="CEM48603.1"/>
    </source>
</evidence>